<organism evidence="1 2">
    <name type="scientific">Panicum virgatum</name>
    <name type="common">Blackwell switchgrass</name>
    <dbReference type="NCBI Taxonomy" id="38727"/>
    <lineage>
        <taxon>Eukaryota</taxon>
        <taxon>Viridiplantae</taxon>
        <taxon>Streptophyta</taxon>
        <taxon>Embryophyta</taxon>
        <taxon>Tracheophyta</taxon>
        <taxon>Spermatophyta</taxon>
        <taxon>Magnoliopsida</taxon>
        <taxon>Liliopsida</taxon>
        <taxon>Poales</taxon>
        <taxon>Poaceae</taxon>
        <taxon>PACMAD clade</taxon>
        <taxon>Panicoideae</taxon>
        <taxon>Panicodae</taxon>
        <taxon>Paniceae</taxon>
        <taxon>Panicinae</taxon>
        <taxon>Panicum</taxon>
        <taxon>Panicum sect. Hiantes</taxon>
    </lineage>
</organism>
<gene>
    <name evidence="1" type="ORF">PVAP13_2NG023214</name>
</gene>
<sequence>MRSKFYYFILALNNCWGSPSPEDTCSKVTDATAAATNPPSGGLLIFLMMRRSKDPFQGCHSLSRVRPKVLQCLQEWIRVTKDLRTRIAESWLGRRIIPEASANLRSTRRSALITTRRELT</sequence>
<evidence type="ECO:0000313" key="1">
    <source>
        <dbReference type="EMBL" id="KAG2631910.1"/>
    </source>
</evidence>
<dbReference type="EMBL" id="CM029040">
    <property type="protein sequence ID" value="KAG2631910.1"/>
    <property type="molecule type" value="Genomic_DNA"/>
</dbReference>
<accession>A0A8T0V9K9</accession>
<dbReference type="Proteomes" id="UP000823388">
    <property type="component" value="Chromosome 2N"/>
</dbReference>
<comment type="caution">
    <text evidence="1">The sequence shown here is derived from an EMBL/GenBank/DDBJ whole genome shotgun (WGS) entry which is preliminary data.</text>
</comment>
<dbReference type="AlphaFoldDB" id="A0A8T0V9K9"/>
<proteinExistence type="predicted"/>
<keyword evidence="2" id="KW-1185">Reference proteome</keyword>
<evidence type="ECO:0000313" key="2">
    <source>
        <dbReference type="Proteomes" id="UP000823388"/>
    </source>
</evidence>
<protein>
    <submittedName>
        <fullName evidence="1">Uncharacterized protein</fullName>
    </submittedName>
</protein>
<name>A0A8T0V9K9_PANVG</name>
<reference evidence="1 2" key="1">
    <citation type="submission" date="2020-05" db="EMBL/GenBank/DDBJ databases">
        <title>WGS assembly of Panicum virgatum.</title>
        <authorList>
            <person name="Lovell J.T."/>
            <person name="Jenkins J."/>
            <person name="Shu S."/>
            <person name="Juenger T.E."/>
            <person name="Schmutz J."/>
        </authorList>
    </citation>
    <scope>NUCLEOTIDE SEQUENCE [LARGE SCALE GENOMIC DNA]</scope>
    <source>
        <strain evidence="2">cv. AP13</strain>
    </source>
</reference>